<dbReference type="PANTHER" id="PTHR11257">
    <property type="entry name" value="CHEMOSENSORY PROTEIN-RELATED"/>
    <property type="match status" value="1"/>
</dbReference>
<feature type="signal peptide" evidence="1">
    <location>
        <begin position="1"/>
        <end position="18"/>
    </location>
</feature>
<dbReference type="PANTHER" id="PTHR11257:SF12">
    <property type="entry name" value="EJACULATORY BULB-SPECIFIC PROTEIN 3-RELATED"/>
    <property type="match status" value="1"/>
</dbReference>
<dbReference type="Gene3D" id="1.10.2080.10">
    <property type="entry name" value="Insect odorant-binding protein A10/Ejaculatory bulb-specific protein 3"/>
    <property type="match status" value="1"/>
</dbReference>
<reference evidence="2" key="2">
    <citation type="submission" date="2013-04" db="EMBL/GenBank/DDBJ databases">
        <authorList>
            <person name="Zhang Y.-N."/>
            <person name="Jin J.-Y."/>
            <person name="Jin R."/>
            <person name="Xia Y.-H."/>
            <person name="Dong S.-L."/>
        </authorList>
    </citation>
    <scope>NUCLEOTIDE SEQUENCE</scope>
</reference>
<dbReference type="InterPro" id="IPR005055">
    <property type="entry name" value="A10/PebIII"/>
</dbReference>
<keyword evidence="1" id="KW-0732">Signal</keyword>
<dbReference type="AlphaFoldDB" id="U5PZ65"/>
<sequence length="127" mass="14737">MNSFLILCLFGLVMAAVARPNTTYTDKYDSVNLDEILGNRRLLTPYIKCMLDQGKCTPDGKELKSHIREALEEDCAKCTKTQRDGTRRVLGHLINHEKDYWNQLKAKYDPQSKYSSKHEEELRTLKQ</sequence>
<proteinExistence type="evidence at transcript level"/>
<name>U5PZ65_SESIF</name>
<evidence type="ECO:0000313" key="2">
    <source>
        <dbReference type="EMBL" id="AGY49267.1"/>
    </source>
</evidence>
<protein>
    <submittedName>
        <fullName evidence="2">Putative chemosensory protein</fullName>
    </submittedName>
</protein>
<dbReference type="InterPro" id="IPR036682">
    <property type="entry name" value="OS_D_A10/PebIII_sf"/>
</dbReference>
<organism evidence="2">
    <name type="scientific">Sesamia inferens</name>
    <name type="common">Purple stem borer</name>
    <dbReference type="NCBI Taxonomy" id="492764"/>
    <lineage>
        <taxon>Eukaryota</taxon>
        <taxon>Metazoa</taxon>
        <taxon>Ecdysozoa</taxon>
        <taxon>Arthropoda</taxon>
        <taxon>Hexapoda</taxon>
        <taxon>Insecta</taxon>
        <taxon>Pterygota</taxon>
        <taxon>Neoptera</taxon>
        <taxon>Endopterygota</taxon>
        <taxon>Lepidoptera</taxon>
        <taxon>Glossata</taxon>
        <taxon>Ditrysia</taxon>
        <taxon>Noctuoidea</taxon>
        <taxon>Noctuidae</taxon>
        <taxon>Amphipyrinae</taxon>
        <taxon>Sesamia</taxon>
    </lineage>
</organism>
<dbReference type="EMBL" id="KC907754">
    <property type="protein sequence ID" value="AGY49267.1"/>
    <property type="molecule type" value="mRNA"/>
</dbReference>
<accession>U5PZ65</accession>
<feature type="chain" id="PRO_5004663374" evidence="1">
    <location>
        <begin position="19"/>
        <end position="127"/>
    </location>
</feature>
<dbReference type="Pfam" id="PF03392">
    <property type="entry name" value="OS-D"/>
    <property type="match status" value="1"/>
</dbReference>
<dbReference type="SUPFAM" id="SSF100910">
    <property type="entry name" value="Chemosensory protein Csp2"/>
    <property type="match status" value="1"/>
</dbReference>
<reference evidence="2" key="1">
    <citation type="journal article" date="2013" name="PLoS ONE">
        <title>Differential expression patterns in chemosensory and non-chemosensory tissues of putative chemosensory genes identified by transcriptome analysis of insect pest the purple stem borer Sesamia inferens (Walker).</title>
        <authorList>
            <person name="Zhang Y.N."/>
            <person name="Jin J.Y."/>
            <person name="Jin R."/>
            <person name="Xia Y.H."/>
            <person name="Zhou J.J."/>
            <person name="Deng J.Y."/>
            <person name="Dong S.L."/>
        </authorList>
    </citation>
    <scope>NUCLEOTIDE SEQUENCE</scope>
</reference>
<evidence type="ECO:0000256" key="1">
    <source>
        <dbReference type="SAM" id="SignalP"/>
    </source>
</evidence>